<keyword evidence="2" id="KW-1185">Reference proteome</keyword>
<dbReference type="EMBL" id="JAULSN010000001">
    <property type="protein sequence ID" value="KAK3382100.1"/>
    <property type="molecule type" value="Genomic_DNA"/>
</dbReference>
<dbReference type="AlphaFoldDB" id="A0AAE0NII4"/>
<reference evidence="1" key="1">
    <citation type="journal article" date="2023" name="Mol. Phylogenet. Evol.">
        <title>Genome-scale phylogeny and comparative genomics of the fungal order Sordariales.</title>
        <authorList>
            <person name="Hensen N."/>
            <person name="Bonometti L."/>
            <person name="Westerberg I."/>
            <person name="Brannstrom I.O."/>
            <person name="Guillou S."/>
            <person name="Cros-Aarteil S."/>
            <person name="Calhoun S."/>
            <person name="Haridas S."/>
            <person name="Kuo A."/>
            <person name="Mondo S."/>
            <person name="Pangilinan J."/>
            <person name="Riley R."/>
            <person name="LaButti K."/>
            <person name="Andreopoulos B."/>
            <person name="Lipzen A."/>
            <person name="Chen C."/>
            <person name="Yan M."/>
            <person name="Daum C."/>
            <person name="Ng V."/>
            <person name="Clum A."/>
            <person name="Steindorff A."/>
            <person name="Ohm R.A."/>
            <person name="Martin F."/>
            <person name="Silar P."/>
            <person name="Natvig D.O."/>
            <person name="Lalanne C."/>
            <person name="Gautier V."/>
            <person name="Ament-Velasquez S.L."/>
            <person name="Kruys A."/>
            <person name="Hutchinson M.I."/>
            <person name="Powell A.J."/>
            <person name="Barry K."/>
            <person name="Miller A.N."/>
            <person name="Grigoriev I.V."/>
            <person name="Debuchy R."/>
            <person name="Gladieux P."/>
            <person name="Hiltunen Thoren M."/>
            <person name="Johannesson H."/>
        </authorList>
    </citation>
    <scope>NUCLEOTIDE SEQUENCE</scope>
    <source>
        <strain evidence="1">CBS 958.72</strain>
    </source>
</reference>
<protein>
    <submittedName>
        <fullName evidence="1">Uncharacterized protein</fullName>
    </submittedName>
</protein>
<reference evidence="1" key="2">
    <citation type="submission" date="2023-06" db="EMBL/GenBank/DDBJ databases">
        <authorList>
            <consortium name="Lawrence Berkeley National Laboratory"/>
            <person name="Haridas S."/>
            <person name="Hensen N."/>
            <person name="Bonometti L."/>
            <person name="Westerberg I."/>
            <person name="Brannstrom I.O."/>
            <person name="Guillou S."/>
            <person name="Cros-Aarteil S."/>
            <person name="Calhoun S."/>
            <person name="Kuo A."/>
            <person name="Mondo S."/>
            <person name="Pangilinan J."/>
            <person name="Riley R."/>
            <person name="Labutti K."/>
            <person name="Andreopoulos B."/>
            <person name="Lipzen A."/>
            <person name="Chen C."/>
            <person name="Yanf M."/>
            <person name="Daum C."/>
            <person name="Ng V."/>
            <person name="Clum A."/>
            <person name="Steindorff A."/>
            <person name="Ohm R."/>
            <person name="Martin F."/>
            <person name="Silar P."/>
            <person name="Natvig D."/>
            <person name="Lalanne C."/>
            <person name="Gautier V."/>
            <person name="Ament-Velasquez S.L."/>
            <person name="Kruys A."/>
            <person name="Hutchinson M.I."/>
            <person name="Powell A.J."/>
            <person name="Barry K."/>
            <person name="Miller A.N."/>
            <person name="Grigoriev I.V."/>
            <person name="Debuchy R."/>
            <person name="Gladieux P."/>
            <person name="Thoren M.H."/>
            <person name="Johannesson H."/>
        </authorList>
    </citation>
    <scope>NUCLEOTIDE SEQUENCE</scope>
    <source>
        <strain evidence="1">CBS 958.72</strain>
    </source>
</reference>
<accession>A0AAE0NII4</accession>
<organism evidence="1 2">
    <name type="scientific">Lasiosphaeria ovina</name>
    <dbReference type="NCBI Taxonomy" id="92902"/>
    <lineage>
        <taxon>Eukaryota</taxon>
        <taxon>Fungi</taxon>
        <taxon>Dikarya</taxon>
        <taxon>Ascomycota</taxon>
        <taxon>Pezizomycotina</taxon>
        <taxon>Sordariomycetes</taxon>
        <taxon>Sordariomycetidae</taxon>
        <taxon>Sordariales</taxon>
        <taxon>Lasiosphaeriaceae</taxon>
        <taxon>Lasiosphaeria</taxon>
    </lineage>
</organism>
<name>A0AAE0NII4_9PEZI</name>
<gene>
    <name evidence="1" type="ORF">B0T24DRAFT_600495</name>
</gene>
<evidence type="ECO:0000313" key="1">
    <source>
        <dbReference type="EMBL" id="KAK3382100.1"/>
    </source>
</evidence>
<dbReference type="Proteomes" id="UP001287356">
    <property type="component" value="Unassembled WGS sequence"/>
</dbReference>
<evidence type="ECO:0000313" key="2">
    <source>
        <dbReference type="Proteomes" id="UP001287356"/>
    </source>
</evidence>
<proteinExistence type="predicted"/>
<comment type="caution">
    <text evidence="1">The sequence shown here is derived from an EMBL/GenBank/DDBJ whole genome shotgun (WGS) entry which is preliminary data.</text>
</comment>
<sequence length="85" mass="9553">MTARTSILIFLHFPHHAVPVLLRRTPTKTCQHKDSAEMCARPAHPTTAQCAGLMCETKCKVRVNDLELQEAISQRTHDSKDQTLS</sequence>